<protein>
    <submittedName>
        <fullName evidence="4">Linear amide C-N hydrolase</fullName>
    </submittedName>
</protein>
<proteinExistence type="inferred from homology"/>
<dbReference type="InterPro" id="IPR052193">
    <property type="entry name" value="Peptidase_C59"/>
</dbReference>
<dbReference type="InterPro" id="IPR029055">
    <property type="entry name" value="Ntn_hydrolases_N"/>
</dbReference>
<reference evidence="4 5" key="1">
    <citation type="submission" date="2018-08" db="EMBL/GenBank/DDBJ databases">
        <title>A genome reference for cultivated species of the human gut microbiota.</title>
        <authorList>
            <person name="Zou Y."/>
            <person name="Xue W."/>
            <person name="Luo G."/>
        </authorList>
    </citation>
    <scope>NUCLEOTIDE SEQUENCE [LARGE SCALE GENOMIC DNA]</scope>
    <source>
        <strain evidence="4 5">AF24-29</strain>
    </source>
</reference>
<dbReference type="Pfam" id="PF02275">
    <property type="entry name" value="CBAH"/>
    <property type="match status" value="1"/>
</dbReference>
<keyword evidence="5" id="KW-1185">Reference proteome</keyword>
<dbReference type="Gene3D" id="3.60.60.10">
    <property type="entry name" value="Penicillin V Acylase, Chain A"/>
    <property type="match status" value="1"/>
</dbReference>
<organism evidence="4 5">
    <name type="scientific">Holdemania filiformis</name>
    <dbReference type="NCBI Taxonomy" id="61171"/>
    <lineage>
        <taxon>Bacteria</taxon>
        <taxon>Bacillati</taxon>
        <taxon>Bacillota</taxon>
        <taxon>Erysipelotrichia</taxon>
        <taxon>Erysipelotrichales</taxon>
        <taxon>Erysipelotrichaceae</taxon>
        <taxon>Holdemania</taxon>
    </lineage>
</organism>
<dbReference type="GO" id="GO:0016787">
    <property type="term" value="F:hydrolase activity"/>
    <property type="evidence" value="ECO:0007669"/>
    <property type="project" value="UniProtKB-KW"/>
</dbReference>
<dbReference type="InterPro" id="IPR029132">
    <property type="entry name" value="CBAH/NAAA_C"/>
</dbReference>
<evidence type="ECO:0000256" key="1">
    <source>
        <dbReference type="ARBA" id="ARBA00006625"/>
    </source>
</evidence>
<name>A0A412FJY4_9FIRM</name>
<evidence type="ECO:0000256" key="2">
    <source>
        <dbReference type="ARBA" id="ARBA00022801"/>
    </source>
</evidence>
<dbReference type="SUPFAM" id="SSF56235">
    <property type="entry name" value="N-terminal nucleophile aminohydrolases (Ntn hydrolases)"/>
    <property type="match status" value="1"/>
</dbReference>
<dbReference type="PANTHER" id="PTHR35527">
    <property type="entry name" value="CHOLOYLGLYCINE HYDROLASE"/>
    <property type="match status" value="1"/>
</dbReference>
<comment type="similarity">
    <text evidence="1">Belongs to the peptidase C59 family.</text>
</comment>
<feature type="domain" description="Choloylglycine hydrolase/NAAA C-terminal" evidence="3">
    <location>
        <begin position="94"/>
        <end position="260"/>
    </location>
</feature>
<sequence>MKKTLKRVMIGLLAAVILLAAGLGWMFRKEIQTLNSIQKVDDYGMYQIEYSADYGLDQLVASGGASSDSELVSYVAGNLLKGLPLKFNIPDFGCSTFQAQNEEGDWLFGRNYDLNYVPSMIVKSNPDHGYASIAVANISVLGYNEEKQPDSFLSSIMSLAAPYVMMDGLNEMGFSIGVLLIRGVEPTNQETDKLDLTTTSAMRWLLDKAATVEEAIGMLENMDMHASANASYHFQMADAQGDSAVIEYVDNQLRVIRKEDGEFQMLTNFLISEDVYGFGKGQDRYAILADTLQENNGILSEKNAMSLLEAVSQNKVNEETGTLTATQWSVVYNNTQKTAKIVAGGQFGNVIEVSLGQ</sequence>
<gene>
    <name evidence="4" type="ORF">DWY25_15850</name>
</gene>
<dbReference type="PANTHER" id="PTHR35527:SF2">
    <property type="entry name" value="HYDROLASE"/>
    <property type="match status" value="1"/>
</dbReference>
<keyword evidence="2 4" id="KW-0378">Hydrolase</keyword>
<accession>A0A412FJY4</accession>
<dbReference type="EMBL" id="QRUP01000027">
    <property type="protein sequence ID" value="RGR68469.1"/>
    <property type="molecule type" value="Genomic_DNA"/>
</dbReference>
<dbReference type="AlphaFoldDB" id="A0A412FJY4"/>
<dbReference type="RefSeq" id="WP_117896042.1">
    <property type="nucleotide sequence ID" value="NZ_CABJCV010000027.1"/>
</dbReference>
<dbReference type="Proteomes" id="UP000284178">
    <property type="component" value="Unassembled WGS sequence"/>
</dbReference>
<evidence type="ECO:0000313" key="4">
    <source>
        <dbReference type="EMBL" id="RGR68469.1"/>
    </source>
</evidence>
<dbReference type="GeneID" id="83016870"/>
<comment type="caution">
    <text evidence="4">The sequence shown here is derived from an EMBL/GenBank/DDBJ whole genome shotgun (WGS) entry which is preliminary data.</text>
</comment>
<evidence type="ECO:0000313" key="5">
    <source>
        <dbReference type="Proteomes" id="UP000284178"/>
    </source>
</evidence>
<evidence type="ECO:0000259" key="3">
    <source>
        <dbReference type="Pfam" id="PF02275"/>
    </source>
</evidence>